<accession>I3ST92</accession>
<organism evidence="1">
    <name type="scientific">Lotus japonicus</name>
    <name type="common">Lotus corniculatus var. japonicus</name>
    <dbReference type="NCBI Taxonomy" id="34305"/>
    <lineage>
        <taxon>Eukaryota</taxon>
        <taxon>Viridiplantae</taxon>
        <taxon>Streptophyta</taxon>
        <taxon>Embryophyta</taxon>
        <taxon>Tracheophyta</taxon>
        <taxon>Spermatophyta</taxon>
        <taxon>Magnoliopsida</taxon>
        <taxon>eudicotyledons</taxon>
        <taxon>Gunneridae</taxon>
        <taxon>Pentapetalae</taxon>
        <taxon>rosids</taxon>
        <taxon>fabids</taxon>
        <taxon>Fabales</taxon>
        <taxon>Fabaceae</taxon>
        <taxon>Papilionoideae</taxon>
        <taxon>50 kb inversion clade</taxon>
        <taxon>NPAAA clade</taxon>
        <taxon>Hologalegina</taxon>
        <taxon>robinioid clade</taxon>
        <taxon>Loteae</taxon>
        <taxon>Lotus</taxon>
    </lineage>
</organism>
<dbReference type="AlphaFoldDB" id="I3ST92"/>
<evidence type="ECO:0000313" key="1">
    <source>
        <dbReference type="EMBL" id="AFK43484.1"/>
    </source>
</evidence>
<protein>
    <submittedName>
        <fullName evidence="1">Uncharacterized protein</fullName>
    </submittedName>
</protein>
<sequence>MEMDLKLGLRQNDEEKRWEEPRGCRVWRIGRAREVAEVVDMAKV</sequence>
<proteinExistence type="evidence at transcript level"/>
<dbReference type="EMBL" id="BT143690">
    <property type="protein sequence ID" value="AFK43484.1"/>
    <property type="molecule type" value="mRNA"/>
</dbReference>
<reference evidence="1" key="1">
    <citation type="submission" date="2012-05" db="EMBL/GenBank/DDBJ databases">
        <authorList>
            <person name="Krishnakumar V."/>
            <person name="Cheung F."/>
            <person name="Xiao Y."/>
            <person name="Chan A."/>
            <person name="Moskal W.A."/>
            <person name="Town C.D."/>
        </authorList>
    </citation>
    <scope>NUCLEOTIDE SEQUENCE</scope>
</reference>
<name>I3ST92_LOTJA</name>